<evidence type="ECO:0000313" key="4">
    <source>
        <dbReference type="Proteomes" id="UP000014463"/>
    </source>
</evidence>
<organism evidence="3 4">
    <name type="scientific">Litchfieldella anticariensis (strain DSM 16096 / CECT 5854 / CIP 108499 / LMG 22089 / FP35)</name>
    <name type="common">Halomonas anticariensis</name>
    <dbReference type="NCBI Taxonomy" id="1121939"/>
    <lineage>
        <taxon>Bacteria</taxon>
        <taxon>Pseudomonadati</taxon>
        <taxon>Pseudomonadota</taxon>
        <taxon>Gammaproteobacteria</taxon>
        <taxon>Oceanospirillales</taxon>
        <taxon>Halomonadaceae</taxon>
        <taxon>Litchfieldella</taxon>
    </lineage>
</organism>
<feature type="chain" id="PRO_5004510050" description="Integrating conjugative element protein" evidence="2">
    <location>
        <begin position="23"/>
        <end position="241"/>
    </location>
</feature>
<protein>
    <recommendedName>
        <fullName evidence="5">Integrating conjugative element protein</fullName>
    </recommendedName>
</protein>
<keyword evidence="4" id="KW-1185">Reference proteome</keyword>
<sequence length="241" mass="27405">MSKRCLLWLLIGVSGAVLPAVAQETTSHEARDVERETVRHQATDRQALRREQAEAWGLTEKEWTRYETLMQQQRGIWSPNLDPIMTLGVEARTEEERQRYAELLVEVERDRVERELAFQRAYDEAWERLYPDAMPVESFTSRSSSSPFDGRASSEQPSRLGVVVAIDGCSACDATVQRLVRQGVLMDIFVIDSGGDDMAIRRWASRLDVPPEWVRRGLITLNHGDELSVGIDQLPQVLPRG</sequence>
<proteinExistence type="predicted"/>
<dbReference type="EMBL" id="ASTJ01000040">
    <property type="protein sequence ID" value="EPC00578.1"/>
    <property type="molecule type" value="Genomic_DNA"/>
</dbReference>
<evidence type="ECO:0000313" key="3">
    <source>
        <dbReference type="EMBL" id="EPC00578.1"/>
    </source>
</evidence>
<dbReference type="InterPro" id="IPR022293">
    <property type="entry name" value="Integrating-conj_element"/>
</dbReference>
<dbReference type="Proteomes" id="UP000014463">
    <property type="component" value="Unassembled WGS sequence"/>
</dbReference>
<evidence type="ECO:0008006" key="5">
    <source>
        <dbReference type="Google" id="ProtNLM"/>
    </source>
</evidence>
<dbReference type="NCBIfam" id="TIGR03759">
    <property type="entry name" value="conj_TIGR03759"/>
    <property type="match status" value="1"/>
</dbReference>
<evidence type="ECO:0000256" key="2">
    <source>
        <dbReference type="SAM" id="SignalP"/>
    </source>
</evidence>
<feature type="region of interest" description="Disordered" evidence="1">
    <location>
        <begin position="25"/>
        <end position="46"/>
    </location>
</feature>
<keyword evidence="2" id="KW-0732">Signal</keyword>
<reference evidence="3 4" key="1">
    <citation type="journal article" date="2013" name="Genome Announc.">
        <title>Draft genome sequence of the moderately halophilic gammaproteobacterium Halomonas anticariensis FP35.</title>
        <authorList>
            <person name="Tahrioui A."/>
            <person name="Quesada E."/>
            <person name="Llamas I."/>
        </authorList>
    </citation>
    <scope>NUCLEOTIDE SEQUENCE [LARGE SCALE GENOMIC DNA]</scope>
    <source>
        <strain evidence="4">DSM 16096 / CECT 5854 / LMG 22089 / FP35</strain>
    </source>
</reference>
<dbReference type="OrthoDB" id="8442378at2"/>
<gene>
    <name evidence="3" type="ORF">L861_06470</name>
</gene>
<feature type="signal peptide" evidence="2">
    <location>
        <begin position="1"/>
        <end position="22"/>
    </location>
</feature>
<dbReference type="eggNOG" id="COG0695">
    <property type="taxonomic scope" value="Bacteria"/>
</dbReference>
<name>S2KJL1_LITA3</name>
<dbReference type="AlphaFoldDB" id="S2KJL1"/>
<dbReference type="PATRIC" id="fig|1121939.11.peg.4058"/>
<evidence type="ECO:0000256" key="1">
    <source>
        <dbReference type="SAM" id="MobiDB-lite"/>
    </source>
</evidence>
<feature type="compositionally biased region" description="Basic and acidic residues" evidence="1">
    <location>
        <begin position="26"/>
        <end position="46"/>
    </location>
</feature>
<dbReference type="STRING" id="1121939.L861_06470"/>
<comment type="caution">
    <text evidence="3">The sequence shown here is derived from an EMBL/GenBank/DDBJ whole genome shotgun (WGS) entry which is preliminary data.</text>
</comment>
<accession>S2KJL1</accession>
<dbReference type="RefSeq" id="WP_016418567.1">
    <property type="nucleotide sequence ID" value="NZ_AUAB01000023.1"/>
</dbReference>